<gene>
    <name evidence="5" type="ORF">PUN28_006091</name>
</gene>
<evidence type="ECO:0000256" key="1">
    <source>
        <dbReference type="ARBA" id="ARBA00023180"/>
    </source>
</evidence>
<dbReference type="InterPro" id="IPR050309">
    <property type="entry name" value="Type-B_Carboxylest/Lipase"/>
</dbReference>
<feature type="domain" description="Carboxylesterase type B" evidence="4">
    <location>
        <begin position="247"/>
        <end position="641"/>
    </location>
</feature>
<dbReference type="EMBL" id="JADYXP020000005">
    <property type="protein sequence ID" value="KAL0124058.1"/>
    <property type="molecule type" value="Genomic_DNA"/>
</dbReference>
<dbReference type="PROSITE" id="PS00941">
    <property type="entry name" value="CARBOXYLESTERASE_B_2"/>
    <property type="match status" value="1"/>
</dbReference>
<dbReference type="AlphaFoldDB" id="A0AAW2G8T2"/>
<evidence type="ECO:0000259" key="4">
    <source>
        <dbReference type="Pfam" id="PF00135"/>
    </source>
</evidence>
<feature type="region of interest" description="Disordered" evidence="2">
    <location>
        <begin position="1"/>
        <end position="116"/>
    </location>
</feature>
<dbReference type="SUPFAM" id="SSF53474">
    <property type="entry name" value="alpha/beta-Hydrolases"/>
    <property type="match status" value="1"/>
</dbReference>
<keyword evidence="3" id="KW-1133">Transmembrane helix</keyword>
<accession>A0AAW2G8T2</accession>
<feature type="transmembrane region" description="Helical" evidence="3">
    <location>
        <begin position="205"/>
        <end position="228"/>
    </location>
</feature>
<evidence type="ECO:0000256" key="2">
    <source>
        <dbReference type="SAM" id="MobiDB-lite"/>
    </source>
</evidence>
<proteinExistence type="predicted"/>
<evidence type="ECO:0000256" key="3">
    <source>
        <dbReference type="SAM" id="Phobius"/>
    </source>
</evidence>
<dbReference type="PANTHER" id="PTHR11559">
    <property type="entry name" value="CARBOXYLESTERASE"/>
    <property type="match status" value="1"/>
</dbReference>
<organism evidence="5 6">
    <name type="scientific">Cardiocondyla obscurior</name>
    <dbReference type="NCBI Taxonomy" id="286306"/>
    <lineage>
        <taxon>Eukaryota</taxon>
        <taxon>Metazoa</taxon>
        <taxon>Ecdysozoa</taxon>
        <taxon>Arthropoda</taxon>
        <taxon>Hexapoda</taxon>
        <taxon>Insecta</taxon>
        <taxon>Pterygota</taxon>
        <taxon>Neoptera</taxon>
        <taxon>Endopterygota</taxon>
        <taxon>Hymenoptera</taxon>
        <taxon>Apocrita</taxon>
        <taxon>Aculeata</taxon>
        <taxon>Formicoidea</taxon>
        <taxon>Formicidae</taxon>
        <taxon>Myrmicinae</taxon>
        <taxon>Cardiocondyla</taxon>
    </lineage>
</organism>
<evidence type="ECO:0000313" key="5">
    <source>
        <dbReference type="EMBL" id="KAL0124058.1"/>
    </source>
</evidence>
<protein>
    <recommendedName>
        <fullName evidence="4">Carboxylesterase type B domain-containing protein</fullName>
    </recommendedName>
</protein>
<keyword evidence="3" id="KW-0472">Membrane</keyword>
<evidence type="ECO:0000313" key="6">
    <source>
        <dbReference type="Proteomes" id="UP001430953"/>
    </source>
</evidence>
<dbReference type="InterPro" id="IPR029058">
    <property type="entry name" value="AB_hydrolase_fold"/>
</dbReference>
<keyword evidence="3" id="KW-0812">Transmembrane</keyword>
<keyword evidence="1" id="KW-0325">Glycoprotein</keyword>
<comment type="caution">
    <text evidence="5">The sequence shown here is derived from an EMBL/GenBank/DDBJ whole genome shotgun (WGS) entry which is preliminary data.</text>
</comment>
<feature type="compositionally biased region" description="Basic and acidic residues" evidence="2">
    <location>
        <begin position="1"/>
        <end position="30"/>
    </location>
</feature>
<reference evidence="5 6" key="1">
    <citation type="submission" date="2023-03" db="EMBL/GenBank/DDBJ databases">
        <title>High recombination rates correlate with genetic variation in Cardiocondyla obscurior ants.</title>
        <authorList>
            <person name="Errbii M."/>
        </authorList>
    </citation>
    <scope>NUCLEOTIDE SEQUENCE [LARGE SCALE GENOMIC DNA]</scope>
    <source>
        <strain evidence="5">Alpha-2009</strain>
        <tissue evidence="5">Whole body</tissue>
    </source>
</reference>
<dbReference type="Gene3D" id="3.40.50.1820">
    <property type="entry name" value="alpha/beta hydrolase"/>
    <property type="match status" value="1"/>
</dbReference>
<name>A0AAW2G8T2_9HYME</name>
<keyword evidence="6" id="KW-1185">Reference proteome</keyword>
<feature type="compositionally biased region" description="Basic and acidic residues" evidence="2">
    <location>
        <begin position="65"/>
        <end position="79"/>
    </location>
</feature>
<dbReference type="InterPro" id="IPR019819">
    <property type="entry name" value="Carboxylesterase_B_CS"/>
</dbReference>
<dbReference type="Proteomes" id="UP001430953">
    <property type="component" value="Unassembled WGS sequence"/>
</dbReference>
<dbReference type="InterPro" id="IPR002018">
    <property type="entry name" value="CarbesteraseB"/>
</dbReference>
<dbReference type="Pfam" id="PF00135">
    <property type="entry name" value="COesterase"/>
    <property type="match status" value="1"/>
</dbReference>
<sequence length="729" mass="80031">MSQTEQDKSMDKKEIAEEEREKMLNAENTKHTGAAPAPDLESEEQKPRKKIPIGGIKMPGFCRTKSKEPCKDDETKPAEPTDAESAPAVTKESEQNAPSAEKPTTPAKDSKEKEGRKGILNAIRIPLVSSVFPRRKKEVDAELGQTGTAGLASVETLDDGVAEKSPIVNEDGMETVRLDGEDGIDNTEPPKHPWMAYISLLRKHVVVSVVTLLILFSVIVIICIACAGPRRIPTQPLKNGKYIEAVTSCGPVEGILEDGAYAFRGIPYATPPIGNRRWQPAESLTRIEHCWNGTYLVHNSSKSCWQREISGRMDGVEDCLYLDVFTPKVGYDSPLPVVVMIGAETLSGGSPGVMQPSAKLARVRDAVFVRPNFRMGIFGFLAAEPLTRASHPPTSGNYGLSDIVAALQWVQLNIENFGGNKSSVTLWGHRAGGTLVTTLIGYRRAKNLFSKAWISSGSAIFPGRELEKSESINRSFLDSIRCSDAACLRSKSAEDLMDAVPEMWYVGNVGLPEMKEGATSYMERRHEWLVLDGTILQEHIGQILAKPDNLTVKVVMGTTAHAGTPSRYLSPNVTLNATQVESIIRESLLGTSGFADEALRRYNATLKGLITMISDIRVVCPLLTLARMKTNIPFYVATQPRRQYLADPDSDAAAILGTYAAVTPEEKRHVSAMQQLFNHYVWHGVVAQADQSGVNRVLTVGQDTLPKKDYPNCDFWIDKNIVPRYGRID</sequence>